<evidence type="ECO:0000313" key="5">
    <source>
        <dbReference type="Proteomes" id="UP000472839"/>
    </source>
</evidence>
<reference evidence="4 5" key="1">
    <citation type="submission" date="2019-10" db="EMBL/GenBank/DDBJ databases">
        <title>Poseidonibacter ostreae sp. nov., isolated from the gut of the Ostrea denselamellosa.</title>
        <authorList>
            <person name="Choi A."/>
        </authorList>
    </citation>
    <scope>NUCLEOTIDE SEQUENCE [LARGE SCALE GENOMIC DNA]</scope>
    <source>
        <strain evidence="2 5">SJOD-M-33</strain>
        <strain evidence="3 4">SJOD-M-5</strain>
    </source>
</reference>
<dbReference type="Proteomes" id="UP000461010">
    <property type="component" value="Unassembled WGS sequence"/>
</dbReference>
<evidence type="ECO:0000313" key="4">
    <source>
        <dbReference type="Proteomes" id="UP000461010"/>
    </source>
</evidence>
<gene>
    <name evidence="3" type="ORF">GBG18_14630</name>
    <name evidence="2" type="ORF">GBG19_16235</name>
</gene>
<dbReference type="EMBL" id="WFKK01000103">
    <property type="protein sequence ID" value="KAB7883098.1"/>
    <property type="molecule type" value="Genomic_DNA"/>
</dbReference>
<proteinExistence type="predicted"/>
<dbReference type="Proteomes" id="UP000472839">
    <property type="component" value="Unassembled WGS sequence"/>
</dbReference>
<name>A0A6L4WN16_9BACT</name>
<dbReference type="EMBL" id="WFKJ01000079">
    <property type="protein sequence ID" value="KAB7886387.1"/>
    <property type="molecule type" value="Genomic_DNA"/>
</dbReference>
<evidence type="ECO:0000313" key="3">
    <source>
        <dbReference type="EMBL" id="KAB7886387.1"/>
    </source>
</evidence>
<sequence>MLKITILSLGLFVGSLFAQDNLNKISSSGLKGYWSTLSISKEKNSPLYITIHNKAKRQVNMDVNLTLYTPSDKTIVFKHIKNINGYYLANVDFTEKGKYGYVLRFSKHVGGVNHSLRGKFKM</sequence>
<dbReference type="RefSeq" id="WP_152192263.1">
    <property type="nucleotide sequence ID" value="NZ_WFKI01000079.1"/>
</dbReference>
<keyword evidence="1" id="KW-0732">Signal</keyword>
<feature type="signal peptide" evidence="1">
    <location>
        <begin position="1"/>
        <end position="18"/>
    </location>
</feature>
<evidence type="ECO:0000313" key="2">
    <source>
        <dbReference type="EMBL" id="KAB7883098.1"/>
    </source>
</evidence>
<evidence type="ECO:0000256" key="1">
    <source>
        <dbReference type="SAM" id="SignalP"/>
    </source>
</evidence>
<protein>
    <recommendedName>
        <fullName evidence="6">YtkA-like domain-containing protein</fullName>
    </recommendedName>
</protein>
<keyword evidence="4" id="KW-1185">Reference proteome</keyword>
<organism evidence="2 5">
    <name type="scientific">Poseidonibacter ostreae</name>
    <dbReference type="NCBI Taxonomy" id="2654171"/>
    <lineage>
        <taxon>Bacteria</taxon>
        <taxon>Pseudomonadati</taxon>
        <taxon>Campylobacterota</taxon>
        <taxon>Epsilonproteobacteria</taxon>
        <taxon>Campylobacterales</taxon>
        <taxon>Arcobacteraceae</taxon>
        <taxon>Poseidonibacter</taxon>
    </lineage>
</organism>
<accession>A0A6L4WN16</accession>
<evidence type="ECO:0008006" key="6">
    <source>
        <dbReference type="Google" id="ProtNLM"/>
    </source>
</evidence>
<comment type="caution">
    <text evidence="2">The sequence shown here is derived from an EMBL/GenBank/DDBJ whole genome shotgun (WGS) entry which is preliminary data.</text>
</comment>
<feature type="chain" id="PRO_5026980519" description="YtkA-like domain-containing protein" evidence="1">
    <location>
        <begin position="19"/>
        <end position="122"/>
    </location>
</feature>
<dbReference type="AlphaFoldDB" id="A0A6L4WN16"/>